<protein>
    <submittedName>
        <fullName evidence="1">Uncharacterized protein</fullName>
    </submittedName>
</protein>
<name>A0A931HE80_9SPHN</name>
<proteinExistence type="predicted"/>
<reference evidence="1" key="1">
    <citation type="submission" date="2020-11" db="EMBL/GenBank/DDBJ databases">
        <title>Novosphingobium aureum sp. nov., a marine bacterium isolated from sediment of a salt flat.</title>
        <authorList>
            <person name="Yoo Y."/>
            <person name="Kim J.-J."/>
        </authorList>
    </citation>
    <scope>NUCLEOTIDE SEQUENCE</scope>
    <source>
        <strain evidence="1">YJ-S2-02</strain>
    </source>
</reference>
<sequence>MTNFATLMTAPTKAITGLNDGSLRQVGAVIRWAAGPNKGKIFAYMQETGALERAVKTVGKSLSKGGTATATTGNPAIGAVTVASDLLLQATQAVQGEVIRRGVKRVEAGVNRLEESMGRVEFKLDGLGKGVQTLQQLGVANLALGAAGLGVSLVGFGIMNAKLNRVQASIQAFADRLDTISDKIDRVRQDMIDQDFLKIHSLVQLYEEAWAHSDRGRAELQWHGVAQEARTYQDRFLHRARQLLTAYPPDIALADPMIDALTLTGSLRVSALMACNESASARLVADEASWQVESLTGVIGLADLVPLSLPEQVEPGSQDWDLAFTAATELARPMVQKMREREAAVATRAAPLDLLESRGISPREWLEVARSETEQPVLLLSDQRG</sequence>
<dbReference type="RefSeq" id="WP_197165622.1">
    <property type="nucleotide sequence ID" value="NZ_JADZGI010000002.1"/>
</dbReference>
<evidence type="ECO:0000313" key="2">
    <source>
        <dbReference type="Proteomes" id="UP000617634"/>
    </source>
</evidence>
<accession>A0A931HE80</accession>
<organism evidence="1 2">
    <name type="scientific">Novosphingobium aureum</name>
    <dbReference type="NCBI Taxonomy" id="2792964"/>
    <lineage>
        <taxon>Bacteria</taxon>
        <taxon>Pseudomonadati</taxon>
        <taxon>Pseudomonadota</taxon>
        <taxon>Alphaproteobacteria</taxon>
        <taxon>Sphingomonadales</taxon>
        <taxon>Sphingomonadaceae</taxon>
        <taxon>Novosphingobium</taxon>
    </lineage>
</organism>
<dbReference type="Proteomes" id="UP000617634">
    <property type="component" value="Unassembled WGS sequence"/>
</dbReference>
<evidence type="ECO:0000313" key="1">
    <source>
        <dbReference type="EMBL" id="MBH0114376.1"/>
    </source>
</evidence>
<keyword evidence="2" id="KW-1185">Reference proteome</keyword>
<gene>
    <name evidence="1" type="ORF">I5E68_15635</name>
</gene>
<dbReference type="AlphaFoldDB" id="A0A931HE80"/>
<comment type="caution">
    <text evidence="1">The sequence shown here is derived from an EMBL/GenBank/DDBJ whole genome shotgun (WGS) entry which is preliminary data.</text>
</comment>
<dbReference type="EMBL" id="JADZGI010000002">
    <property type="protein sequence ID" value="MBH0114376.1"/>
    <property type="molecule type" value="Genomic_DNA"/>
</dbReference>